<evidence type="ECO:0000313" key="4">
    <source>
        <dbReference type="EMBL" id="WPK25256.1"/>
    </source>
</evidence>
<dbReference type="InterPro" id="IPR036291">
    <property type="entry name" value="NAD(P)-bd_dom_sf"/>
</dbReference>
<dbReference type="Gene3D" id="3.90.25.10">
    <property type="entry name" value="UDP-galactose 4-epimerase, domain 1"/>
    <property type="match status" value="1"/>
</dbReference>
<sequence length="294" mass="32242">MTKNSIAIFGANGALGAPLLAALESPLFKDKFEKPAILITRDASGKQDTEFIRYVSGDLVADPEKVAEIVKGVDVIVSLLTFSPEVAIAAEKVVFLVKPKVYIPSQFGGDISKLQDVFPGFLVEKDLHSEGLRSKGIKVVDILTNVFAGGPWIYEINAHFGIDTESKSVTYIGSPDAKVSFTHLDDVGRVIAAVAVRDPSELPDKLLVQSGVVTPAEVAKLWETRHDTKLAVKTPIPAEVALEDAKKDWAENGFQFEKFFHYSQVLIGNGYVYLETDDNEFINPGQSLWKWKSF</sequence>
<dbReference type="PANTHER" id="PTHR47706:SF9">
    <property type="entry name" value="NMRA-LIKE DOMAIN-CONTAINING PROTEIN-RELATED"/>
    <property type="match status" value="1"/>
</dbReference>
<evidence type="ECO:0000313" key="5">
    <source>
        <dbReference type="Proteomes" id="UP001338582"/>
    </source>
</evidence>
<name>A0AAX4H9M5_9ASCO</name>
<dbReference type="Proteomes" id="UP001338582">
    <property type="component" value="Chromosome 3"/>
</dbReference>
<keyword evidence="2" id="KW-0560">Oxidoreductase</keyword>
<dbReference type="EMBL" id="CP138896">
    <property type="protein sequence ID" value="WPK25256.1"/>
    <property type="molecule type" value="Genomic_DNA"/>
</dbReference>
<dbReference type="PANTHER" id="PTHR47706">
    <property type="entry name" value="NMRA-LIKE FAMILY PROTEIN"/>
    <property type="match status" value="1"/>
</dbReference>
<evidence type="ECO:0000256" key="2">
    <source>
        <dbReference type="ARBA" id="ARBA00023002"/>
    </source>
</evidence>
<dbReference type="Gene3D" id="3.40.50.720">
    <property type="entry name" value="NAD(P)-binding Rossmann-like Domain"/>
    <property type="match status" value="1"/>
</dbReference>
<dbReference type="InterPro" id="IPR008030">
    <property type="entry name" value="NmrA-like"/>
</dbReference>
<feature type="domain" description="NmrA-like" evidence="3">
    <location>
        <begin position="3"/>
        <end position="241"/>
    </location>
</feature>
<dbReference type="AlphaFoldDB" id="A0AAX4H9M5"/>
<evidence type="ECO:0000259" key="3">
    <source>
        <dbReference type="Pfam" id="PF05368"/>
    </source>
</evidence>
<proteinExistence type="predicted"/>
<accession>A0AAX4H9M5</accession>
<dbReference type="RefSeq" id="XP_062877639.1">
    <property type="nucleotide sequence ID" value="XM_063021569.1"/>
</dbReference>
<dbReference type="KEGG" id="asau:88173629"/>
<organism evidence="4 5">
    <name type="scientific">Australozyma saopauloensis</name>
    <dbReference type="NCBI Taxonomy" id="291208"/>
    <lineage>
        <taxon>Eukaryota</taxon>
        <taxon>Fungi</taxon>
        <taxon>Dikarya</taxon>
        <taxon>Ascomycota</taxon>
        <taxon>Saccharomycotina</taxon>
        <taxon>Pichiomycetes</taxon>
        <taxon>Metschnikowiaceae</taxon>
        <taxon>Australozyma</taxon>
    </lineage>
</organism>
<reference evidence="4 5" key="1">
    <citation type="submission" date="2023-10" db="EMBL/GenBank/DDBJ databases">
        <title>Draft Genome Sequence of Candida saopaulonensis from a very Premature Infant with Sepsis.</title>
        <authorList>
            <person name="Ning Y."/>
            <person name="Dai R."/>
            <person name="Xiao M."/>
            <person name="Xu Y."/>
            <person name="Yan Q."/>
            <person name="Zhang L."/>
        </authorList>
    </citation>
    <scope>NUCLEOTIDE SEQUENCE [LARGE SCALE GENOMIC DNA]</scope>
    <source>
        <strain evidence="4 5">19XY460</strain>
    </source>
</reference>
<dbReference type="GeneID" id="88173629"/>
<dbReference type="SUPFAM" id="SSF51735">
    <property type="entry name" value="NAD(P)-binding Rossmann-fold domains"/>
    <property type="match status" value="1"/>
</dbReference>
<dbReference type="GO" id="GO:0016491">
    <property type="term" value="F:oxidoreductase activity"/>
    <property type="evidence" value="ECO:0007669"/>
    <property type="project" value="UniProtKB-KW"/>
</dbReference>
<keyword evidence="5" id="KW-1185">Reference proteome</keyword>
<protein>
    <recommendedName>
        <fullName evidence="3">NmrA-like domain-containing protein</fullName>
    </recommendedName>
</protein>
<keyword evidence="1" id="KW-0521">NADP</keyword>
<dbReference type="InterPro" id="IPR051609">
    <property type="entry name" value="NmrA/Isoflavone_reductase-like"/>
</dbReference>
<dbReference type="Pfam" id="PF05368">
    <property type="entry name" value="NmrA"/>
    <property type="match status" value="1"/>
</dbReference>
<gene>
    <name evidence="4" type="ORF">PUMCH_002564</name>
</gene>
<evidence type="ECO:0000256" key="1">
    <source>
        <dbReference type="ARBA" id="ARBA00022857"/>
    </source>
</evidence>